<gene>
    <name evidence="10" type="primary">LOC106816259</name>
</gene>
<evidence type="ECO:0000256" key="6">
    <source>
        <dbReference type="SAM" id="SignalP"/>
    </source>
</evidence>
<comment type="similarity">
    <text evidence="2 5">Belongs to the GMC oxidoreductase family.</text>
</comment>
<organism evidence="9 10">
    <name type="scientific">Priapulus caudatus</name>
    <name type="common">Priapulid worm</name>
    <dbReference type="NCBI Taxonomy" id="37621"/>
    <lineage>
        <taxon>Eukaryota</taxon>
        <taxon>Metazoa</taxon>
        <taxon>Ecdysozoa</taxon>
        <taxon>Scalidophora</taxon>
        <taxon>Priapulida</taxon>
        <taxon>Priapulimorpha</taxon>
        <taxon>Priapulimorphida</taxon>
        <taxon>Priapulidae</taxon>
        <taxon>Priapulus</taxon>
    </lineage>
</organism>
<dbReference type="Gene3D" id="3.30.560.10">
    <property type="entry name" value="Glucose Oxidase, domain 3"/>
    <property type="match status" value="1"/>
</dbReference>
<keyword evidence="9" id="KW-1185">Reference proteome</keyword>
<dbReference type="InterPro" id="IPR012132">
    <property type="entry name" value="GMC_OxRdtase"/>
</dbReference>
<feature type="domain" description="Glucose-methanol-choline oxidoreductase N-terminal" evidence="7">
    <location>
        <begin position="117"/>
        <end position="140"/>
    </location>
</feature>
<evidence type="ECO:0000313" key="10">
    <source>
        <dbReference type="RefSeq" id="XP_014676325.1"/>
    </source>
</evidence>
<protein>
    <submittedName>
        <fullName evidence="10">Glucose dehydrogenase [FAD, quinone]-like</fullName>
    </submittedName>
</protein>
<keyword evidence="3 5" id="KW-0285">Flavoprotein</keyword>
<evidence type="ECO:0000313" key="9">
    <source>
        <dbReference type="Proteomes" id="UP000695022"/>
    </source>
</evidence>
<dbReference type="PANTHER" id="PTHR11552:SF147">
    <property type="entry name" value="CHOLINE DEHYDROGENASE, MITOCHONDRIAL"/>
    <property type="match status" value="1"/>
</dbReference>
<accession>A0ABM1EVV4</accession>
<dbReference type="RefSeq" id="XP_014676325.1">
    <property type="nucleotide sequence ID" value="XM_014820839.1"/>
</dbReference>
<evidence type="ECO:0000259" key="8">
    <source>
        <dbReference type="PROSITE" id="PS00624"/>
    </source>
</evidence>
<proteinExistence type="inferred from homology"/>
<dbReference type="PANTHER" id="PTHR11552">
    <property type="entry name" value="GLUCOSE-METHANOL-CHOLINE GMC OXIDOREDUCTASE"/>
    <property type="match status" value="1"/>
</dbReference>
<reference evidence="10" key="1">
    <citation type="submission" date="2025-08" db="UniProtKB">
        <authorList>
            <consortium name="RefSeq"/>
        </authorList>
    </citation>
    <scope>IDENTIFICATION</scope>
</reference>
<evidence type="ECO:0000256" key="5">
    <source>
        <dbReference type="RuleBase" id="RU003968"/>
    </source>
</evidence>
<dbReference type="InterPro" id="IPR000172">
    <property type="entry name" value="GMC_OxRdtase_N"/>
</dbReference>
<dbReference type="InterPro" id="IPR036188">
    <property type="entry name" value="FAD/NAD-bd_sf"/>
</dbReference>
<keyword evidence="6" id="KW-0732">Signal</keyword>
<dbReference type="Pfam" id="PF00732">
    <property type="entry name" value="GMC_oxred_N"/>
    <property type="match status" value="1"/>
</dbReference>
<name>A0ABM1EVV4_PRICU</name>
<dbReference type="Gene3D" id="3.50.50.60">
    <property type="entry name" value="FAD/NAD(P)-binding domain"/>
    <property type="match status" value="1"/>
</dbReference>
<evidence type="ECO:0000256" key="3">
    <source>
        <dbReference type="ARBA" id="ARBA00022630"/>
    </source>
</evidence>
<feature type="domain" description="Glucose-methanol-choline oxidoreductase N-terminal" evidence="8">
    <location>
        <begin position="290"/>
        <end position="304"/>
    </location>
</feature>
<dbReference type="GeneID" id="106816259"/>
<keyword evidence="4 5" id="KW-0274">FAD</keyword>
<comment type="cofactor">
    <cofactor evidence="1">
        <name>FAD</name>
        <dbReference type="ChEBI" id="CHEBI:57692"/>
    </cofactor>
</comment>
<dbReference type="PROSITE" id="PS00624">
    <property type="entry name" value="GMC_OXRED_2"/>
    <property type="match status" value="1"/>
</dbReference>
<evidence type="ECO:0000256" key="2">
    <source>
        <dbReference type="ARBA" id="ARBA00010790"/>
    </source>
</evidence>
<dbReference type="PROSITE" id="PS00623">
    <property type="entry name" value="GMC_OXRED_1"/>
    <property type="match status" value="1"/>
</dbReference>
<feature type="chain" id="PRO_5046455471" evidence="6">
    <location>
        <begin position="22"/>
        <end position="443"/>
    </location>
</feature>
<evidence type="ECO:0000256" key="4">
    <source>
        <dbReference type="ARBA" id="ARBA00022827"/>
    </source>
</evidence>
<dbReference type="Proteomes" id="UP000695022">
    <property type="component" value="Unplaced"/>
</dbReference>
<feature type="non-terminal residue" evidence="10">
    <location>
        <position position="443"/>
    </location>
</feature>
<feature type="signal peptide" evidence="6">
    <location>
        <begin position="1"/>
        <end position="21"/>
    </location>
</feature>
<dbReference type="SUPFAM" id="SSF51905">
    <property type="entry name" value="FAD/NAD(P)-binding domain"/>
    <property type="match status" value="1"/>
</dbReference>
<sequence length="443" mass="48594">MFDKVLLPLVVLVAAVLYMRSGQNLTYSVEDPDDVYDYIIGGGGTAGCVLANRLSEDPDVKVLLVEAGGVPEGNKGIDQPASFALLLNTELDWRFRTVPQKFSCQACENKQSMWPRGKILGGTSCINAMVYIRGSPEVYNKWEKMGAVGWSYENVLPYFKKSEDIQIPELKDSEYHGVGGPLTITQSTYTELGDLFLDAARELGYRVGDVNGENPYGVMKSQANIRDGARAHTAKVFLKPAINRPNLHVMTRAHVTKVMFEGKRAVGLQFIHGAEKKQARASREVILSAGTIGSPHILLLSGVGPKEQLNQLNIPQVADLPVGKHLQDHLFTHYPEFFVDKNISVTKSDVLNFKASAKWDLLGKGPLSTNSVEAVGFFNTAGLENKGMPPDMQLALSSAGSGSMNANVTYNVLGYDKKLSRTLTMRAQEDRHLFSLLSIFVQP</sequence>
<evidence type="ECO:0000256" key="1">
    <source>
        <dbReference type="ARBA" id="ARBA00001974"/>
    </source>
</evidence>
<evidence type="ECO:0000259" key="7">
    <source>
        <dbReference type="PROSITE" id="PS00623"/>
    </source>
</evidence>